<evidence type="ECO:0000256" key="1">
    <source>
        <dbReference type="ARBA" id="ARBA00004776"/>
    </source>
</evidence>
<dbReference type="Gene3D" id="3.90.550.10">
    <property type="entry name" value="Spore Coat Polysaccharide Biosynthesis Protein SpsA, Chain A"/>
    <property type="match status" value="1"/>
</dbReference>
<dbReference type="InterPro" id="IPR001173">
    <property type="entry name" value="Glyco_trans_2-like"/>
</dbReference>
<name>A0ABW4TKP8_9ACTN</name>
<dbReference type="PANTHER" id="PTHR43179">
    <property type="entry name" value="RHAMNOSYLTRANSFERASE WBBL"/>
    <property type="match status" value="1"/>
</dbReference>
<dbReference type="GO" id="GO:0016757">
    <property type="term" value="F:glycosyltransferase activity"/>
    <property type="evidence" value="ECO:0007669"/>
    <property type="project" value="UniProtKB-KW"/>
</dbReference>
<sequence>MHVHATRETRGPRRACSVTSIGVLATSHNRCSTTIDAIASVLEAAKRAQVGITFYLVDAGSTDGTVDQVKAAFPQVVLEELGDNVFWGAGMSRAGVLAQRGDHDYHLWLNDDVVLNQDGVERILATSRENPRAVVVGQLVDDLQTPTYGGFRRGTGLRRMRFENVGVALDVQTCDSLNGNVVLVPKVVISAIGGVDSAFPHAFGDIDYGLRARGAGFAVVQPAGVVGRCSRNPEWRPNGGPWSRLRQVSSVKRLPFRAWWTFCRRHGGILAPVFFAKPYLRAMVGPRRSVSR</sequence>
<dbReference type="SUPFAM" id="SSF53448">
    <property type="entry name" value="Nucleotide-diphospho-sugar transferases"/>
    <property type="match status" value="1"/>
</dbReference>
<evidence type="ECO:0000313" key="6">
    <source>
        <dbReference type="EMBL" id="MFD1946461.1"/>
    </source>
</evidence>
<keyword evidence="7" id="KW-1185">Reference proteome</keyword>
<dbReference type="PANTHER" id="PTHR43179:SF12">
    <property type="entry name" value="GALACTOFURANOSYLTRANSFERASE GLFT2"/>
    <property type="match status" value="1"/>
</dbReference>
<dbReference type="EMBL" id="JBHUGD010000003">
    <property type="protein sequence ID" value="MFD1946461.1"/>
    <property type="molecule type" value="Genomic_DNA"/>
</dbReference>
<evidence type="ECO:0000256" key="2">
    <source>
        <dbReference type="ARBA" id="ARBA00006739"/>
    </source>
</evidence>
<dbReference type="Proteomes" id="UP001597351">
    <property type="component" value="Unassembled WGS sequence"/>
</dbReference>
<accession>A0ABW4TKP8</accession>
<feature type="domain" description="Glycosyltransferase 2-like" evidence="5">
    <location>
        <begin position="26"/>
        <end position="147"/>
    </location>
</feature>
<dbReference type="InterPro" id="IPR029044">
    <property type="entry name" value="Nucleotide-diphossugar_trans"/>
</dbReference>
<dbReference type="RefSeq" id="WP_343916634.1">
    <property type="nucleotide sequence ID" value="NZ_BAAAJT010000002.1"/>
</dbReference>
<evidence type="ECO:0000259" key="5">
    <source>
        <dbReference type="Pfam" id="PF00535"/>
    </source>
</evidence>
<keyword evidence="4 6" id="KW-0808">Transferase</keyword>
<reference evidence="7" key="1">
    <citation type="journal article" date="2019" name="Int. J. Syst. Evol. Microbiol.">
        <title>The Global Catalogue of Microorganisms (GCM) 10K type strain sequencing project: providing services to taxonomists for standard genome sequencing and annotation.</title>
        <authorList>
            <consortium name="The Broad Institute Genomics Platform"/>
            <consortium name="The Broad Institute Genome Sequencing Center for Infectious Disease"/>
            <person name="Wu L."/>
            <person name="Ma J."/>
        </authorList>
    </citation>
    <scope>NUCLEOTIDE SEQUENCE [LARGE SCALE GENOMIC DNA]</scope>
    <source>
        <strain evidence="7">CGMCC 1.12477</strain>
    </source>
</reference>
<evidence type="ECO:0000313" key="7">
    <source>
        <dbReference type="Proteomes" id="UP001597351"/>
    </source>
</evidence>
<protein>
    <submittedName>
        <fullName evidence="6">Glycosyltransferase family 2 protein</fullName>
        <ecNumber evidence="6">2.4.-.-</ecNumber>
    </submittedName>
</protein>
<dbReference type="EC" id="2.4.-.-" evidence="6"/>
<comment type="pathway">
    <text evidence="1">Cell wall biogenesis; cell wall polysaccharide biosynthesis.</text>
</comment>
<organism evidence="6 7">
    <name type="scientific">Nocardioides aestuarii</name>
    <dbReference type="NCBI Taxonomy" id="252231"/>
    <lineage>
        <taxon>Bacteria</taxon>
        <taxon>Bacillati</taxon>
        <taxon>Actinomycetota</taxon>
        <taxon>Actinomycetes</taxon>
        <taxon>Propionibacteriales</taxon>
        <taxon>Nocardioidaceae</taxon>
        <taxon>Nocardioides</taxon>
    </lineage>
</organism>
<evidence type="ECO:0000256" key="3">
    <source>
        <dbReference type="ARBA" id="ARBA00022676"/>
    </source>
</evidence>
<evidence type="ECO:0000256" key="4">
    <source>
        <dbReference type="ARBA" id="ARBA00022679"/>
    </source>
</evidence>
<gene>
    <name evidence="6" type="ORF">ACFSDE_06625</name>
</gene>
<keyword evidence="3 6" id="KW-0328">Glycosyltransferase</keyword>
<proteinExistence type="inferred from homology"/>
<comment type="caution">
    <text evidence="6">The sequence shown here is derived from an EMBL/GenBank/DDBJ whole genome shotgun (WGS) entry which is preliminary data.</text>
</comment>
<dbReference type="Pfam" id="PF00535">
    <property type="entry name" value="Glycos_transf_2"/>
    <property type="match status" value="1"/>
</dbReference>
<comment type="similarity">
    <text evidence="2">Belongs to the glycosyltransferase 2 family.</text>
</comment>